<protein>
    <recommendedName>
        <fullName evidence="3 7">2-C-methyl-D-erythritol 2,4-cyclodiphosphate synthase</fullName>
        <shortName evidence="7">MECDP-synthase</shortName>
        <shortName evidence="7">MECPP-synthase</shortName>
        <shortName evidence="7">MECPS</shortName>
        <ecNumber evidence="3 7">4.6.1.12</ecNumber>
    </recommendedName>
</protein>
<evidence type="ECO:0000256" key="8">
    <source>
        <dbReference type="RuleBase" id="RU004395"/>
    </source>
</evidence>
<comment type="catalytic activity">
    <reaction evidence="1 7 8">
        <text>4-CDP-2-C-methyl-D-erythritol 2-phosphate = 2-C-methyl-D-erythritol 2,4-cyclic diphosphate + CMP</text>
        <dbReference type="Rhea" id="RHEA:23864"/>
        <dbReference type="ChEBI" id="CHEBI:57919"/>
        <dbReference type="ChEBI" id="CHEBI:58483"/>
        <dbReference type="ChEBI" id="CHEBI:60377"/>
        <dbReference type="EC" id="4.6.1.12"/>
    </reaction>
</comment>
<evidence type="ECO:0000256" key="2">
    <source>
        <dbReference type="ARBA" id="ARBA00004709"/>
    </source>
</evidence>
<dbReference type="AlphaFoldDB" id="A0A532V7D4"/>
<dbReference type="CDD" id="cd00554">
    <property type="entry name" value="MECDP_synthase"/>
    <property type="match status" value="1"/>
</dbReference>
<feature type="binding site" evidence="7">
    <location>
        <begin position="8"/>
        <end position="10"/>
    </location>
    <ligand>
        <name>4-CDP-2-C-methyl-D-erythritol 2-phosphate</name>
        <dbReference type="ChEBI" id="CHEBI:57919"/>
    </ligand>
</feature>
<dbReference type="GO" id="GO:0008685">
    <property type="term" value="F:2-C-methyl-D-erythritol 2,4-cyclodiphosphate synthase activity"/>
    <property type="evidence" value="ECO:0007669"/>
    <property type="project" value="UniProtKB-UniRule"/>
</dbReference>
<evidence type="ECO:0000256" key="1">
    <source>
        <dbReference type="ARBA" id="ARBA00000200"/>
    </source>
</evidence>
<dbReference type="EMBL" id="NJBO01000006">
    <property type="protein sequence ID" value="TKJ43113.1"/>
    <property type="molecule type" value="Genomic_DNA"/>
</dbReference>
<keyword evidence="5 7" id="KW-0414">Isoprene biosynthesis</keyword>
<comment type="cofactor">
    <cofactor evidence="7">
        <name>a divalent metal cation</name>
        <dbReference type="ChEBI" id="CHEBI:60240"/>
    </cofactor>
    <text evidence="7">Binds 1 divalent metal cation per subunit.</text>
</comment>
<dbReference type="SUPFAM" id="SSF69765">
    <property type="entry name" value="IpsF-like"/>
    <property type="match status" value="1"/>
</dbReference>
<evidence type="ECO:0000256" key="3">
    <source>
        <dbReference type="ARBA" id="ARBA00012579"/>
    </source>
</evidence>
<keyword evidence="6 7" id="KW-0456">Lyase</keyword>
<evidence type="ECO:0000259" key="9">
    <source>
        <dbReference type="Pfam" id="PF02542"/>
    </source>
</evidence>
<feature type="binding site" evidence="7">
    <location>
        <position position="139"/>
    </location>
    <ligand>
        <name>4-CDP-2-C-methyl-D-erythritol 2-phosphate</name>
        <dbReference type="ChEBI" id="CHEBI:57919"/>
    </ligand>
</feature>
<evidence type="ECO:0000256" key="4">
    <source>
        <dbReference type="ARBA" id="ARBA00022723"/>
    </source>
</evidence>
<comment type="subunit">
    <text evidence="7">Homotrimer.</text>
</comment>
<proteinExistence type="inferred from homology"/>
<feature type="binding site" evidence="7">
    <location>
        <position position="10"/>
    </location>
    <ligand>
        <name>a divalent metal cation</name>
        <dbReference type="ChEBI" id="CHEBI:60240"/>
    </ligand>
</feature>
<keyword evidence="4 7" id="KW-0479">Metal-binding</keyword>
<evidence type="ECO:0000256" key="5">
    <source>
        <dbReference type="ARBA" id="ARBA00023229"/>
    </source>
</evidence>
<dbReference type="HAMAP" id="MF_00107">
    <property type="entry name" value="IspF"/>
    <property type="match status" value="1"/>
</dbReference>
<name>A0A532V7D4_UNCT6</name>
<dbReference type="PROSITE" id="PS01350">
    <property type="entry name" value="ISPF"/>
    <property type="match status" value="1"/>
</dbReference>
<gene>
    <name evidence="7" type="primary">ispF</name>
    <name evidence="10" type="ORF">CEE36_05025</name>
</gene>
<dbReference type="GO" id="GO:0046872">
    <property type="term" value="F:metal ion binding"/>
    <property type="evidence" value="ECO:0007669"/>
    <property type="project" value="UniProtKB-KW"/>
</dbReference>
<feature type="binding site" evidence="7">
    <location>
        <begin position="61"/>
        <end position="65"/>
    </location>
    <ligand>
        <name>4-CDP-2-C-methyl-D-erythritol 2-phosphate</name>
        <dbReference type="ChEBI" id="CHEBI:57919"/>
    </ligand>
</feature>
<evidence type="ECO:0000256" key="7">
    <source>
        <dbReference type="HAMAP-Rule" id="MF_00107"/>
    </source>
</evidence>
<feature type="binding site" evidence="7">
    <location>
        <begin position="34"/>
        <end position="35"/>
    </location>
    <ligand>
        <name>4-CDP-2-C-methyl-D-erythritol 2-phosphate</name>
        <dbReference type="ChEBI" id="CHEBI:57919"/>
    </ligand>
</feature>
<comment type="caution">
    <text evidence="7">Lacks conserved residue(s) required for the propagation of feature annotation.</text>
</comment>
<organism evidence="10 11">
    <name type="scientific">candidate division TA06 bacterium B3_TA06</name>
    <dbReference type="NCBI Taxonomy" id="2012487"/>
    <lineage>
        <taxon>Bacteria</taxon>
        <taxon>Bacteria division TA06</taxon>
    </lineage>
</organism>
<dbReference type="Pfam" id="PF02542">
    <property type="entry name" value="YgbB"/>
    <property type="match status" value="1"/>
</dbReference>
<dbReference type="PANTHER" id="PTHR43181:SF1">
    <property type="entry name" value="2-C-METHYL-D-ERYTHRITOL 2,4-CYCLODIPHOSPHATE SYNTHASE, CHLOROPLASTIC"/>
    <property type="match status" value="1"/>
</dbReference>
<feature type="binding site" evidence="7">
    <location>
        <position position="142"/>
    </location>
    <ligand>
        <name>4-CDP-2-C-methyl-D-erythritol 2-phosphate</name>
        <dbReference type="ChEBI" id="CHEBI:57919"/>
    </ligand>
</feature>
<comment type="caution">
    <text evidence="10">The sequence shown here is derived from an EMBL/GenBank/DDBJ whole genome shotgun (WGS) entry which is preliminary data.</text>
</comment>
<dbReference type="GO" id="GO:0019288">
    <property type="term" value="P:isopentenyl diphosphate biosynthetic process, methylerythritol 4-phosphate pathway"/>
    <property type="evidence" value="ECO:0007669"/>
    <property type="project" value="UniProtKB-UniRule"/>
</dbReference>
<dbReference type="InterPro" id="IPR036571">
    <property type="entry name" value="MECDP_synthase_sf"/>
</dbReference>
<evidence type="ECO:0000313" key="10">
    <source>
        <dbReference type="EMBL" id="TKJ43113.1"/>
    </source>
</evidence>
<dbReference type="EC" id="4.6.1.12" evidence="3 7"/>
<accession>A0A532V7D4</accession>
<dbReference type="InterPro" id="IPR003526">
    <property type="entry name" value="MECDP_synthase"/>
</dbReference>
<feature type="binding site" evidence="7">
    <location>
        <position position="8"/>
    </location>
    <ligand>
        <name>a divalent metal cation</name>
        <dbReference type="ChEBI" id="CHEBI:60240"/>
    </ligand>
</feature>
<feature type="binding site" evidence="7">
    <location>
        <position position="42"/>
    </location>
    <ligand>
        <name>a divalent metal cation</name>
        <dbReference type="ChEBI" id="CHEBI:60240"/>
    </ligand>
</feature>
<dbReference type="InterPro" id="IPR020555">
    <property type="entry name" value="MECDP_synthase_CS"/>
</dbReference>
<feature type="domain" description="2-C-methyl-D-erythritol 2,4-cyclodiphosphate synthase" evidence="9">
    <location>
        <begin position="1"/>
        <end position="154"/>
    </location>
</feature>
<dbReference type="GO" id="GO:0016114">
    <property type="term" value="P:terpenoid biosynthetic process"/>
    <property type="evidence" value="ECO:0007669"/>
    <property type="project" value="InterPro"/>
</dbReference>
<feature type="site" description="Transition state stabilizer" evidence="7">
    <location>
        <position position="34"/>
    </location>
</feature>
<dbReference type="NCBIfam" id="TIGR00151">
    <property type="entry name" value="ispF"/>
    <property type="match status" value="1"/>
</dbReference>
<dbReference type="UniPathway" id="UPA00056">
    <property type="reaction ID" value="UER00095"/>
</dbReference>
<dbReference type="PANTHER" id="PTHR43181">
    <property type="entry name" value="2-C-METHYL-D-ERYTHRITOL 2,4-CYCLODIPHOSPHATE SYNTHASE, CHLOROPLASTIC"/>
    <property type="match status" value="1"/>
</dbReference>
<evidence type="ECO:0000256" key="6">
    <source>
        <dbReference type="ARBA" id="ARBA00023239"/>
    </source>
</evidence>
<reference evidence="10 11" key="1">
    <citation type="submission" date="2017-06" db="EMBL/GenBank/DDBJ databases">
        <title>Novel microbial phyla capable of carbon fixation and sulfur reduction in deep-sea sediments.</title>
        <authorList>
            <person name="Huang J."/>
            <person name="Baker B."/>
            <person name="Wang Y."/>
        </authorList>
    </citation>
    <scope>NUCLEOTIDE SEQUENCE [LARGE SCALE GENOMIC DNA]</scope>
    <source>
        <strain evidence="10">B3_TA06</strain>
    </source>
</reference>
<dbReference type="FunFam" id="3.30.1330.50:FF:000003">
    <property type="entry name" value="2-C-methyl-D-erythritol 2,4-cyclodiphosphate synthase"/>
    <property type="match status" value="1"/>
</dbReference>
<dbReference type="Gene3D" id="3.30.1330.50">
    <property type="entry name" value="2-C-methyl-D-erythritol 2,4-cyclodiphosphate synthase"/>
    <property type="match status" value="1"/>
</dbReference>
<comment type="similarity">
    <text evidence="7 8">Belongs to the IspF family.</text>
</comment>
<dbReference type="Proteomes" id="UP000317778">
    <property type="component" value="Unassembled WGS sequence"/>
</dbReference>
<evidence type="ECO:0000313" key="11">
    <source>
        <dbReference type="Proteomes" id="UP000317778"/>
    </source>
</evidence>
<comment type="function">
    <text evidence="7">Involved in the biosynthesis of isopentenyl diphosphate (IPP) and dimethylallyl diphosphate (DMAPP), two major building blocks of isoprenoid compounds. Catalyzes the conversion of 4-diphosphocytidyl-2-C-methyl-D-erythritol 2-phosphate (CDP-ME2P) to 2-C-methyl-D-erythritol 2,4-cyclodiphosphate (ME-CPP) with a corresponding release of cytidine 5-monophosphate (CMP).</text>
</comment>
<comment type="pathway">
    <text evidence="2 7">Isoprenoid biosynthesis; isopentenyl diphosphate biosynthesis via DXP pathway; isopentenyl diphosphate from 1-deoxy-D-xylulose 5-phosphate: step 4/6.</text>
</comment>
<sequence length="155" mass="16633">MRVGFGFDSHPLVKDRPLVIGGVKIHYDRGLSGHSDADVLLHAIADALLGAAGLPSIGELFPDTDPAYKDADSTALLERVVVLVREQGYSIVNLDCTVLAEEPKLVPYRDKMRERISGILGIPTTNIAIKPKRGEGMGFVGRKEGISAMAAVLLE</sequence>